<proteinExistence type="predicted"/>
<gene>
    <name evidence="11" type="ORF">BU14_0672s0010</name>
</gene>
<evidence type="ECO:0000256" key="6">
    <source>
        <dbReference type="ARBA" id="ARBA00022857"/>
    </source>
</evidence>
<evidence type="ECO:0000256" key="7">
    <source>
        <dbReference type="ARBA" id="ARBA00023002"/>
    </source>
</evidence>
<evidence type="ECO:0000256" key="5">
    <source>
        <dbReference type="ARBA" id="ARBA00022833"/>
    </source>
</evidence>
<reference evidence="11 12" key="1">
    <citation type="submission" date="2017-03" db="EMBL/GenBank/DDBJ databases">
        <title>WGS assembly of Porphyra umbilicalis.</title>
        <authorList>
            <person name="Brawley S.H."/>
            <person name="Blouin N.A."/>
            <person name="Ficko-Blean E."/>
            <person name="Wheeler G.L."/>
            <person name="Lohr M."/>
            <person name="Goodson H.V."/>
            <person name="Jenkins J.W."/>
            <person name="Blaby-Haas C.E."/>
            <person name="Helliwell K.E."/>
            <person name="Chan C."/>
            <person name="Marriage T."/>
            <person name="Bhattacharya D."/>
            <person name="Klein A.S."/>
            <person name="Badis Y."/>
            <person name="Brodie J."/>
            <person name="Cao Y."/>
            <person name="Collen J."/>
            <person name="Dittami S.M."/>
            <person name="Gachon C.M."/>
            <person name="Green B.R."/>
            <person name="Karpowicz S."/>
            <person name="Kim J.W."/>
            <person name="Kudahl U."/>
            <person name="Lin S."/>
            <person name="Michel G."/>
            <person name="Mittag M."/>
            <person name="Olson B.J."/>
            <person name="Pangilinan J."/>
            <person name="Peng Y."/>
            <person name="Qiu H."/>
            <person name="Shu S."/>
            <person name="Singer J.T."/>
            <person name="Smith A.G."/>
            <person name="Sprecher B.N."/>
            <person name="Wagner V."/>
            <person name="Wang W."/>
            <person name="Wang Z.-Y."/>
            <person name="Yan J."/>
            <person name="Yarish C."/>
            <person name="Zoeuner-Riek S."/>
            <person name="Zhuang Y."/>
            <person name="Zou Y."/>
            <person name="Lindquist E.A."/>
            <person name="Grimwood J."/>
            <person name="Barry K."/>
            <person name="Rokhsar D.S."/>
            <person name="Schmutz J."/>
            <person name="Stiller J.W."/>
            <person name="Grossman A.R."/>
            <person name="Prochnik S.E."/>
        </authorList>
    </citation>
    <scope>NUCLEOTIDE SEQUENCE [LARGE SCALE GENOMIC DNA]</scope>
    <source>
        <strain evidence="11">4086291</strain>
    </source>
</reference>
<keyword evidence="7" id="KW-0560">Oxidoreductase</keyword>
<name>A0A1X6NQ51_PORUM</name>
<dbReference type="InterPro" id="IPR004794">
    <property type="entry name" value="Eubact_RibD"/>
</dbReference>
<sequence>MVSQSKPPSPQPTASFVPSSSHSDATTTAAAAAAAAAVDARWMRRAVALARRAVGRTRPNPPVGCVILPAPTADAPVPTVPAGEGYHPLAGLRHAEAGALAAAAAAGRPVAGGTAYVTLEPCAHTGRTPPCADALVAAAVARVVVGVLDVDSRVAGRGVARLRAAGVGVDVWDGEEGTAELVAPFFWWKRSGRPYGVLKYAMTLDGRIATDGGDSRWVSGATSRGVVQRLRGGVDAIVVGGNTLRLDDPQLTLREAPGRGVGDPLLGGERPRVPAAAAVADGAAAAAAEEAWLAAPLGAGAQPEAGINDHVRPLRVVVTRNVASLPPAARAFSTPPATVVYTTPDGAASAAAAALIDGGVEVVGLDPLDAGTVADALGERGIMVALWECGGGLAGGAMAAGVVQRVVAFVAPKVVGGGVYGPVGPFGVDAMGGALPLQDVRVERIGDDIMVVGEVGATEPGKGPSG</sequence>
<keyword evidence="8" id="KW-0511">Multifunctional enzyme</keyword>
<keyword evidence="4" id="KW-0479">Metal-binding</keyword>
<evidence type="ECO:0000313" key="12">
    <source>
        <dbReference type="Proteomes" id="UP000218209"/>
    </source>
</evidence>
<dbReference type="UniPathway" id="UPA00275">
    <property type="reaction ID" value="UER00401"/>
</dbReference>
<organism evidence="11 12">
    <name type="scientific">Porphyra umbilicalis</name>
    <name type="common">Purple laver</name>
    <name type="synonym">Red alga</name>
    <dbReference type="NCBI Taxonomy" id="2786"/>
    <lineage>
        <taxon>Eukaryota</taxon>
        <taxon>Rhodophyta</taxon>
        <taxon>Bangiophyceae</taxon>
        <taxon>Bangiales</taxon>
        <taxon>Bangiaceae</taxon>
        <taxon>Porphyra</taxon>
    </lineage>
</organism>
<dbReference type="GO" id="GO:0008835">
    <property type="term" value="F:diaminohydroxyphosphoribosylaminopyrimidine deaminase activity"/>
    <property type="evidence" value="ECO:0007669"/>
    <property type="project" value="InterPro"/>
</dbReference>
<evidence type="ECO:0000313" key="11">
    <source>
        <dbReference type="EMBL" id="OSX70769.1"/>
    </source>
</evidence>
<dbReference type="PANTHER" id="PTHR38011:SF7">
    <property type="entry name" value="2,5-DIAMINO-6-RIBOSYLAMINO-4(3H)-PYRIMIDINONE 5'-PHOSPHATE REDUCTASE"/>
    <property type="match status" value="1"/>
</dbReference>
<dbReference type="InterPro" id="IPR002734">
    <property type="entry name" value="RibDG_C"/>
</dbReference>
<keyword evidence="3" id="KW-0686">Riboflavin biosynthesis</keyword>
<evidence type="ECO:0000256" key="4">
    <source>
        <dbReference type="ARBA" id="ARBA00022723"/>
    </source>
</evidence>
<comment type="pathway">
    <text evidence="2">Cofactor biosynthesis; riboflavin biosynthesis; 5-amino-6-(D-ribitylamino)uracil from GTP: step 3/4.</text>
</comment>
<dbReference type="PANTHER" id="PTHR38011">
    <property type="entry name" value="DIHYDROFOLATE REDUCTASE FAMILY PROTEIN (AFU_ORTHOLOGUE AFUA_8G06820)"/>
    <property type="match status" value="1"/>
</dbReference>
<dbReference type="SUPFAM" id="SSF53597">
    <property type="entry name" value="Dihydrofolate reductase-like"/>
    <property type="match status" value="1"/>
</dbReference>
<evidence type="ECO:0000256" key="9">
    <source>
        <dbReference type="SAM" id="MobiDB-lite"/>
    </source>
</evidence>
<keyword evidence="6" id="KW-0521">NADP</keyword>
<dbReference type="OrthoDB" id="206452at2759"/>
<evidence type="ECO:0000256" key="3">
    <source>
        <dbReference type="ARBA" id="ARBA00022619"/>
    </source>
</evidence>
<dbReference type="PROSITE" id="PS51747">
    <property type="entry name" value="CYT_DCMP_DEAMINASES_2"/>
    <property type="match status" value="1"/>
</dbReference>
<dbReference type="InterPro" id="IPR024072">
    <property type="entry name" value="DHFR-like_dom_sf"/>
</dbReference>
<dbReference type="AlphaFoldDB" id="A0A1X6NQ51"/>
<keyword evidence="5" id="KW-0862">Zinc</keyword>
<dbReference type="Pfam" id="PF01872">
    <property type="entry name" value="RibD_C"/>
    <property type="match status" value="1"/>
</dbReference>
<dbReference type="EMBL" id="KV919213">
    <property type="protein sequence ID" value="OSX70769.1"/>
    <property type="molecule type" value="Genomic_DNA"/>
</dbReference>
<comment type="pathway">
    <text evidence="1">Cofactor biosynthesis; riboflavin biosynthesis; 5-amino-6-(D-ribitylamino)uracil from GTP: step 2/4.</text>
</comment>
<evidence type="ECO:0000256" key="8">
    <source>
        <dbReference type="ARBA" id="ARBA00023268"/>
    </source>
</evidence>
<dbReference type="Pfam" id="PF00383">
    <property type="entry name" value="dCMP_cyt_deam_1"/>
    <property type="match status" value="1"/>
</dbReference>
<feature type="region of interest" description="Disordered" evidence="9">
    <location>
        <begin position="1"/>
        <end position="22"/>
    </location>
</feature>
<protein>
    <recommendedName>
        <fullName evidence="10">CMP/dCMP-type deaminase domain-containing protein</fullName>
    </recommendedName>
</protein>
<evidence type="ECO:0000256" key="2">
    <source>
        <dbReference type="ARBA" id="ARBA00004910"/>
    </source>
</evidence>
<dbReference type="InterPro" id="IPR016193">
    <property type="entry name" value="Cytidine_deaminase-like"/>
</dbReference>
<evidence type="ECO:0000256" key="1">
    <source>
        <dbReference type="ARBA" id="ARBA00004882"/>
    </source>
</evidence>
<dbReference type="InterPro" id="IPR002125">
    <property type="entry name" value="CMP_dCMP_dom"/>
</dbReference>
<dbReference type="InterPro" id="IPR016192">
    <property type="entry name" value="APOBEC/CMP_deaminase_Zn-bd"/>
</dbReference>
<evidence type="ECO:0000259" key="10">
    <source>
        <dbReference type="PROSITE" id="PS51747"/>
    </source>
</evidence>
<dbReference type="InterPro" id="IPR050765">
    <property type="entry name" value="Riboflavin_Biosynth_HTPR"/>
</dbReference>
<feature type="domain" description="CMP/dCMP-type deaminase" evidence="10">
    <location>
        <begin position="37"/>
        <end position="170"/>
    </location>
</feature>
<dbReference type="NCBIfam" id="TIGR00326">
    <property type="entry name" value="eubact_ribD"/>
    <property type="match status" value="1"/>
</dbReference>
<keyword evidence="12" id="KW-1185">Reference proteome</keyword>
<dbReference type="GO" id="GO:0008703">
    <property type="term" value="F:5-amino-6-(5-phosphoribosylamino)uracil reductase activity"/>
    <property type="evidence" value="ECO:0007669"/>
    <property type="project" value="InterPro"/>
</dbReference>
<dbReference type="SUPFAM" id="SSF53927">
    <property type="entry name" value="Cytidine deaminase-like"/>
    <property type="match status" value="1"/>
</dbReference>
<accession>A0A1X6NQ51</accession>
<dbReference type="GO" id="GO:0009231">
    <property type="term" value="P:riboflavin biosynthetic process"/>
    <property type="evidence" value="ECO:0007669"/>
    <property type="project" value="UniProtKB-UniPathway"/>
</dbReference>
<dbReference type="Gene3D" id="3.40.140.10">
    <property type="entry name" value="Cytidine Deaminase, domain 2"/>
    <property type="match status" value="1"/>
</dbReference>
<dbReference type="PROSITE" id="PS00903">
    <property type="entry name" value="CYT_DCMP_DEAMINASES_1"/>
    <property type="match status" value="1"/>
</dbReference>
<dbReference type="Proteomes" id="UP000218209">
    <property type="component" value="Unassembled WGS sequence"/>
</dbReference>
<dbReference type="GO" id="GO:0008270">
    <property type="term" value="F:zinc ion binding"/>
    <property type="evidence" value="ECO:0007669"/>
    <property type="project" value="InterPro"/>
</dbReference>
<dbReference type="Gene3D" id="3.40.430.10">
    <property type="entry name" value="Dihydrofolate Reductase, subunit A"/>
    <property type="match status" value="1"/>
</dbReference>